<accession>A0A9P5F3Z7</accession>
<feature type="signal peptide" evidence="2">
    <location>
        <begin position="1"/>
        <end position="18"/>
    </location>
</feature>
<dbReference type="EMBL" id="QPMT01000002">
    <property type="protein sequence ID" value="KAF4865900.1"/>
    <property type="molecule type" value="Genomic_DNA"/>
</dbReference>
<keyword evidence="2" id="KW-0732">Signal</keyword>
<keyword evidence="4" id="KW-1185">Reference proteome</keyword>
<evidence type="ECO:0000256" key="2">
    <source>
        <dbReference type="SAM" id="SignalP"/>
    </source>
</evidence>
<comment type="caution">
    <text evidence="3">The sequence shown here is derived from an EMBL/GenBank/DDBJ whole genome shotgun (WGS) entry which is preliminary data.</text>
</comment>
<protein>
    <submittedName>
        <fullName evidence="3">Uncharacterized protein</fullName>
    </submittedName>
</protein>
<dbReference type="Proteomes" id="UP000711996">
    <property type="component" value="Unassembled WGS sequence"/>
</dbReference>
<dbReference type="OrthoDB" id="3928002at2759"/>
<evidence type="ECO:0000256" key="1">
    <source>
        <dbReference type="SAM" id="MobiDB-lite"/>
    </source>
</evidence>
<reference evidence="3" key="1">
    <citation type="submission" date="2019-06" db="EMBL/GenBank/DDBJ databases">
        <authorList>
            <person name="Gan P."/>
            <person name="Shirasu K."/>
        </authorList>
    </citation>
    <scope>NUCLEOTIDE SEQUENCE [LARGE SCALE GENOMIC DNA]</scope>
    <source>
        <strain evidence="3">CAD2</strain>
    </source>
</reference>
<feature type="chain" id="PRO_5040411124" evidence="2">
    <location>
        <begin position="19"/>
        <end position="234"/>
    </location>
</feature>
<dbReference type="PANTHER" id="PTHR38049:SF2">
    <property type="entry name" value="RICIN B LECTIN DOMAIN-CONTAINING PROTEIN"/>
    <property type="match status" value="1"/>
</dbReference>
<evidence type="ECO:0000313" key="4">
    <source>
        <dbReference type="Proteomes" id="UP000711996"/>
    </source>
</evidence>
<dbReference type="AlphaFoldDB" id="A0A9P5F3Z7"/>
<evidence type="ECO:0000313" key="3">
    <source>
        <dbReference type="EMBL" id="KAF4865900.1"/>
    </source>
</evidence>
<feature type="compositionally biased region" description="Basic and acidic residues" evidence="1">
    <location>
        <begin position="196"/>
        <end position="218"/>
    </location>
</feature>
<proteinExistence type="predicted"/>
<name>A0A9P5F3Z7_COLSI</name>
<feature type="region of interest" description="Disordered" evidence="1">
    <location>
        <begin position="193"/>
        <end position="234"/>
    </location>
</feature>
<dbReference type="PANTHER" id="PTHR38049">
    <property type="entry name" value="RICIN B LECTIN DOMAIN-CONTAINING PROTEIN"/>
    <property type="match status" value="1"/>
</dbReference>
<organism evidence="3 4">
    <name type="scientific">Colletotrichum siamense</name>
    <name type="common">Anthracnose fungus</name>
    <dbReference type="NCBI Taxonomy" id="690259"/>
    <lineage>
        <taxon>Eukaryota</taxon>
        <taxon>Fungi</taxon>
        <taxon>Dikarya</taxon>
        <taxon>Ascomycota</taxon>
        <taxon>Pezizomycotina</taxon>
        <taxon>Sordariomycetes</taxon>
        <taxon>Hypocreomycetidae</taxon>
        <taxon>Glomerellales</taxon>
        <taxon>Glomerellaceae</taxon>
        <taxon>Colletotrichum</taxon>
        <taxon>Colletotrichum gloeosporioides species complex</taxon>
    </lineage>
</organism>
<gene>
    <name evidence="3" type="ORF">CGCSCA2_v001145</name>
</gene>
<sequence length="234" mass="26462">MVTAFFVAFSAAFGMAEAIRHTQQTARRKEHRSRKNNLLIRCRKSTKYSPELEGKHVVLSGDKLFVDTGTDPDSAFGHQFAGYFLPYPEAQYAGLVSTICDEPPIMNWIYVDRDTYEVKFGTRPYAQHNYNGPFDCTRQDHRLTFASWEGFFVVESDGFWSLYFDVEQDGLKSKLGEGCLALEVDLVRVEMPVKPVKPEEKEEQAVGKTSGEEGKENNAKAGEPEVQLESPEVD</sequence>